<dbReference type="Proteomes" id="UP000010448">
    <property type="component" value="Unassembled WGS sequence"/>
</dbReference>
<accession>A0A7K4ECR1</accession>
<comment type="caution">
    <text evidence="2">The sequence shown here is derived from an EMBL/GenBank/DDBJ whole genome shotgun (WGS) entry which is preliminary data.</text>
</comment>
<gene>
    <name evidence="2" type="ORF">CSV86_009420</name>
</gene>
<feature type="domain" description="Phage tail assembly chaperone-like" evidence="1">
    <location>
        <begin position="96"/>
        <end position="163"/>
    </location>
</feature>
<protein>
    <submittedName>
        <fullName evidence="2">Phage tail protein</fullName>
    </submittedName>
</protein>
<dbReference type="AlphaFoldDB" id="A0A7K4ECR1"/>
<evidence type="ECO:0000313" key="2">
    <source>
        <dbReference type="EMBL" id="NNJ15435.1"/>
    </source>
</evidence>
<keyword evidence="3" id="KW-1185">Reference proteome</keyword>
<organism evidence="2 3">
    <name type="scientific">Pseudomonas bharatica CSV86</name>
    <dbReference type="NCBI Taxonomy" id="1005395"/>
    <lineage>
        <taxon>Bacteria</taxon>
        <taxon>Pseudomonadati</taxon>
        <taxon>Pseudomonadota</taxon>
        <taxon>Gammaproteobacteria</taxon>
        <taxon>Pseudomonadales</taxon>
        <taxon>Pseudomonadaceae</taxon>
        <taxon>Pseudomonas</taxon>
        <taxon>Pseudomonas bharatica</taxon>
    </lineage>
</organism>
<dbReference type="InterPro" id="IPR031893">
    <property type="entry name" value="Phage_tail_APC"/>
</dbReference>
<proteinExistence type="predicted"/>
<evidence type="ECO:0000313" key="3">
    <source>
        <dbReference type="Proteomes" id="UP000010448"/>
    </source>
</evidence>
<evidence type="ECO:0000259" key="1">
    <source>
        <dbReference type="Pfam" id="PF16778"/>
    </source>
</evidence>
<reference evidence="2 3" key="1">
    <citation type="journal article" date="2013" name="Genome Announc.">
        <title>Genome Sequence of Naphthalene-Degrading Soil Bacterium Pseudomonas putida CSV86.</title>
        <authorList>
            <person name="Phale P.S."/>
            <person name="Paliwal V."/>
            <person name="Raju S.C."/>
            <person name="Modak A."/>
            <person name="Purohit H.J."/>
        </authorList>
    </citation>
    <scope>NUCLEOTIDE SEQUENCE [LARGE SCALE GENOMIC DNA]</scope>
    <source>
        <strain evidence="2 3">CSV86</strain>
    </source>
</reference>
<sequence>MSQALSCRLKTRVMTRAWRAVGSQLGAEMKKYILFDESGALEARLLEGIHTVPVGAVPVTDELWNRTIQELDGVWKIDDNGLVIKDIPLVVIDQAALERAWRDRRIEDIKWLRERHRDEQDLQMTTTLTSSEFLELLAYMQALRDWPQSTEFPDQTVRPVAPAWLTGDS</sequence>
<name>A0A7K4ECR1_9PSED</name>
<dbReference type="OrthoDB" id="6465464at2"/>
<dbReference type="EMBL" id="AMWJ02000001">
    <property type="protein sequence ID" value="NNJ15435.1"/>
    <property type="molecule type" value="Genomic_DNA"/>
</dbReference>
<dbReference type="Pfam" id="PF16778">
    <property type="entry name" value="Phage_tail_APC"/>
    <property type="match status" value="1"/>
</dbReference>